<dbReference type="InterPro" id="IPR036412">
    <property type="entry name" value="HAD-like_sf"/>
</dbReference>
<keyword evidence="2" id="KW-0479">Metal-binding</keyword>
<dbReference type="InterPro" id="IPR023214">
    <property type="entry name" value="HAD_sf"/>
</dbReference>
<protein>
    <recommendedName>
        <fullName evidence="7">HAD superfamily hydrolase, 5'-nucleotidase</fullName>
    </recommendedName>
</protein>
<dbReference type="Proteomes" id="UP000054324">
    <property type="component" value="Unassembled WGS sequence"/>
</dbReference>
<evidence type="ECO:0000313" key="5">
    <source>
        <dbReference type="EMBL" id="KER21579.1"/>
    </source>
</evidence>
<dbReference type="OrthoDB" id="409330at2759"/>
<dbReference type="InterPro" id="IPR008380">
    <property type="entry name" value="HAD-SF_hydro_IG_5-nucl"/>
</dbReference>
<dbReference type="GO" id="GO:0046872">
    <property type="term" value="F:metal ion binding"/>
    <property type="evidence" value="ECO:0007669"/>
    <property type="project" value="UniProtKB-KW"/>
</dbReference>
<sequence length="702" mass="81211">MVRVSTALCWNLYFFIRSRSFLSVTGASAALRHFSVYSKPTELQCMQEHYLDMCKRCEVRAVELTQVDPNAVFVNNEVKLSNLQIFGFDFDHTLATYTKSLDEFIFNEARDWMVKQLKYPDDLMNFTYSPDFAIRGLHYDVKKGYLMKVDAYHHIQLDTVYRGFTPVSCEETLEVYNGSHLPSDILKQNTLTSSALAMRSSSKHPLMFQLMDFFTIPEFYLLSSIIELFERQKIKYQPINVYQDVSSSVSRVHKSGLLGLNIMANPERHIYRDPHLAAFLNKLVTDGRKLFLISNSSAAFIDRGMRFLIGEDWRELFDVIISRANKPLFFQQSANQFRHMDDRGHFKDWEGVRSLSRGHIYDGGCLEQLISLTHWNAQHILYFGDHVYSDLAICMISGARWLRWLEREFTYRKVRVSNPTSDSRLLLPRLGQPSSIPALVLPSGGMAARHRRGVTAERYDVSNLQGWTTAAVIPELEHEIMVNNTLEFRRCSTKLRHLEELINSYQHACSPEARTLLRSWLLERNDLRVSSKISFNKYFGSIFRSFHNPSYFSRRLAQYAVLYTSKVSNLYRYPLDHIFYPKRTGLPHEPACMHVPPKREPCSVHGCWNEMISESVRRYRLTNTLAASFVRSTIPLISVVAWPSMPCFILQRSPIYTDTRWIISSIRSVPVCPTNPHGGNSYLAPHISIYVLLVPQNIPPLL</sequence>
<proteinExistence type="inferred from homology"/>
<keyword evidence="3" id="KW-0378">Hydrolase</keyword>
<evidence type="ECO:0008006" key="7">
    <source>
        <dbReference type="Google" id="ProtNLM"/>
    </source>
</evidence>
<evidence type="ECO:0000313" key="6">
    <source>
        <dbReference type="Proteomes" id="UP000054324"/>
    </source>
</evidence>
<organism evidence="5 6">
    <name type="scientific">Opisthorchis viverrini</name>
    <name type="common">Southeast Asian liver fluke</name>
    <dbReference type="NCBI Taxonomy" id="6198"/>
    <lineage>
        <taxon>Eukaryota</taxon>
        <taxon>Metazoa</taxon>
        <taxon>Spiralia</taxon>
        <taxon>Lophotrochozoa</taxon>
        <taxon>Platyhelminthes</taxon>
        <taxon>Trematoda</taxon>
        <taxon>Digenea</taxon>
        <taxon>Opisthorchiida</taxon>
        <taxon>Opisthorchiata</taxon>
        <taxon>Opisthorchiidae</taxon>
        <taxon>Opisthorchis</taxon>
    </lineage>
</organism>
<dbReference type="STRING" id="6198.A0A075A2G4"/>
<dbReference type="CTD" id="20329221"/>
<comment type="similarity">
    <text evidence="1">Belongs to the 5'(3')-deoxyribonucleotidase family.</text>
</comment>
<accession>A0A075A2G4</accession>
<dbReference type="SUPFAM" id="SSF56784">
    <property type="entry name" value="HAD-like"/>
    <property type="match status" value="2"/>
</dbReference>
<evidence type="ECO:0000256" key="1">
    <source>
        <dbReference type="ARBA" id="ARBA00009589"/>
    </source>
</evidence>
<name>A0A075A2G4_OPIVI</name>
<dbReference type="NCBIfam" id="TIGR02244">
    <property type="entry name" value="HAD-IG-Ncltidse"/>
    <property type="match status" value="1"/>
</dbReference>
<evidence type="ECO:0000256" key="2">
    <source>
        <dbReference type="ARBA" id="ARBA00022723"/>
    </source>
</evidence>
<dbReference type="GeneID" id="20329221"/>
<evidence type="ECO:0000256" key="3">
    <source>
        <dbReference type="ARBA" id="ARBA00022801"/>
    </source>
</evidence>
<dbReference type="GO" id="GO:0008253">
    <property type="term" value="F:5'-nucleotidase activity"/>
    <property type="evidence" value="ECO:0007669"/>
    <property type="project" value="TreeGrafter"/>
</dbReference>
<dbReference type="EMBL" id="KL596956">
    <property type="protein sequence ID" value="KER21579.1"/>
    <property type="molecule type" value="Genomic_DNA"/>
</dbReference>
<dbReference type="RefSeq" id="XP_009174672.1">
    <property type="nucleotide sequence ID" value="XM_009176408.1"/>
</dbReference>
<dbReference type="Pfam" id="PF05761">
    <property type="entry name" value="5_nucleotid"/>
    <property type="match status" value="2"/>
</dbReference>
<reference evidence="5 6" key="1">
    <citation type="submission" date="2013-11" db="EMBL/GenBank/DDBJ databases">
        <title>Opisthorchis viverrini - life in the bile duct.</title>
        <authorList>
            <person name="Young N.D."/>
            <person name="Nagarajan N."/>
            <person name="Lin S.J."/>
            <person name="Korhonen P.K."/>
            <person name="Jex A.R."/>
            <person name="Hall R.S."/>
            <person name="Safavi-Hemami H."/>
            <person name="Kaewkong W."/>
            <person name="Bertrand D."/>
            <person name="Gao S."/>
            <person name="Seet Q."/>
            <person name="Wongkham S."/>
            <person name="Teh B.T."/>
            <person name="Wongkham C."/>
            <person name="Intapan P.M."/>
            <person name="Maleewong W."/>
            <person name="Yang X."/>
            <person name="Hu M."/>
            <person name="Wang Z."/>
            <person name="Hofmann A."/>
            <person name="Sternberg P.W."/>
            <person name="Tan P."/>
            <person name="Wang J."/>
            <person name="Gasser R.B."/>
        </authorList>
    </citation>
    <scope>NUCLEOTIDE SEQUENCE [LARGE SCALE GENOMIC DNA]</scope>
</reference>
<dbReference type="Gene3D" id="3.40.50.1000">
    <property type="entry name" value="HAD superfamily/HAD-like"/>
    <property type="match status" value="1"/>
</dbReference>
<dbReference type="PANTHER" id="PTHR12103:SF12">
    <property type="entry name" value="FI20020P1"/>
    <property type="match status" value="1"/>
</dbReference>
<dbReference type="KEGG" id="ovi:T265_15055"/>
<gene>
    <name evidence="5" type="ORF">T265_15055</name>
</gene>
<keyword evidence="4" id="KW-0460">Magnesium</keyword>
<keyword evidence="6" id="KW-1185">Reference proteome</keyword>
<evidence type="ECO:0000256" key="4">
    <source>
        <dbReference type="ARBA" id="ARBA00022842"/>
    </source>
</evidence>
<dbReference type="AlphaFoldDB" id="A0A075A2G4"/>
<dbReference type="PANTHER" id="PTHR12103">
    <property type="entry name" value="5'-NUCLEOTIDASE DOMAIN-CONTAINING"/>
    <property type="match status" value="1"/>
</dbReference>